<evidence type="ECO:0000256" key="2">
    <source>
        <dbReference type="SAM" id="MobiDB-lite"/>
    </source>
</evidence>
<proteinExistence type="predicted"/>
<accession>A0ABQ2PHM3</accession>
<comment type="caution">
    <text evidence="4">The sequence shown here is derived from an EMBL/GenBank/DDBJ whole genome shotgun (WGS) entry which is preliminary data.</text>
</comment>
<feature type="region of interest" description="Disordered" evidence="2">
    <location>
        <begin position="784"/>
        <end position="825"/>
    </location>
</feature>
<dbReference type="SUPFAM" id="SSF52540">
    <property type="entry name" value="P-loop containing nucleoside triphosphate hydrolases"/>
    <property type="match status" value="1"/>
</dbReference>
<organism evidence="4 5">
    <name type="scientific">Silvimonas amylolytica</name>
    <dbReference type="NCBI Taxonomy" id="449663"/>
    <lineage>
        <taxon>Bacteria</taxon>
        <taxon>Pseudomonadati</taxon>
        <taxon>Pseudomonadota</taxon>
        <taxon>Betaproteobacteria</taxon>
        <taxon>Neisseriales</taxon>
        <taxon>Chitinibacteraceae</taxon>
        <taxon>Silvimonas</taxon>
    </lineage>
</organism>
<feature type="coiled-coil region" evidence="1">
    <location>
        <begin position="453"/>
        <end position="483"/>
    </location>
</feature>
<evidence type="ECO:0000259" key="3">
    <source>
        <dbReference type="Pfam" id="PF13476"/>
    </source>
</evidence>
<dbReference type="PANTHER" id="PTHR32114">
    <property type="entry name" value="ABC TRANSPORTER ABCH.3"/>
    <property type="match status" value="1"/>
</dbReference>
<dbReference type="PANTHER" id="PTHR32114:SF2">
    <property type="entry name" value="ABC TRANSPORTER ABCH.3"/>
    <property type="match status" value="1"/>
</dbReference>
<protein>
    <submittedName>
        <fullName evidence="4">Nuclease SbcCD subunit C</fullName>
    </submittedName>
</protein>
<name>A0ABQ2PHM3_9NEIS</name>
<dbReference type="EMBL" id="BMLY01000001">
    <property type="protein sequence ID" value="GGP24811.1"/>
    <property type="molecule type" value="Genomic_DNA"/>
</dbReference>
<sequence length="1142" mass="126516">MKILTLRLKNLNSLKGEFKIDFTDEPFRHNGLFAITGPTGAGKTTLLDALCLALYHQTPRMDVISAKTNEVMTRHTADCLAEVEFEVKGKRYRAFWSQRRSRDKPDGALQAPVVELADADGNILATRINDKLKLTESITGLDFGRFTKSMLLAQGGFAAFLQADANERAALLEQLTGTEVYGLISQRVFEHTRDARVALEQLKARAEGVELLSDADREQLAARAAELAAQEHTFNQQRDQIHLQRQWLDQVQQATQQQASAHQAQQDAETALYDAREDLARLAAAAPAFNLRPMHMALTGATQTLAQTTQTLQTTTLAHADTVIEQHTWRWHATQRAAQLARASQAALTSIEQQHAALAADQAQHPQHVQLVAHLTGWHAQLAHRQQLRTEITEQETRLQRFVTTLQGLEQELQQRSQASAAAQVEHTQLADGLQQTQDALATCLAGQTEPALRQQWQQLENLRAHAERLEQLAANRARLQGETARIDETQVRLTEQTQTLTQQRDGLRTRFLDIKQQVGDKQKLLEQEQRIQDLTALRAQLQPGEACPLCGATEHPAVAHYAALDVSATRQALSDKQAEQEQIEEQGRRLSTDLATLAERSTQASARREAIAQETAQLDAEWQRSASRFVPLPADSSALPVLKADLTQQLAQISQRLAQFDQLNTQLGAQRDALARHDQSAQALAQHIAVLQQRVQNGQAQIKEAQAGLETLLFRLGETETTFQQQLSALGYDLPAVEDTANWLSAREEESTRWQNAAARLQALEREQLAARSRLQHALAEATQWQQSWDDSQQPAQADLPDAPDPQAELAAAAQQLDQSRQRANALAGQIETLTAQQNAQTSAQTQARADWQQALAASPFTDDAAWQAAVLDDATHQRLQTLKQQLDKTLTEAAALYTSAARQLAQLNAQPQTTLSAVELENHWQNVLAQIKLLAQQQGEIHAQLQGDAQRRQNQQALFGQISAQQTEYDVWQHLNGLIGSADGAKYRRFAQGLTLDHLIHLANRQLARLHGRYQLVRKPGGELEMAIIDSWQGDVVRDTRTLSGGESFLVSLALALALSDLVSHKTSIDSLFLDEGFGTLDGETLDMALDALDSLNATGKMIGVISHVEALKERIPVQIRIGKGHGFGYSGIETGLYRR</sequence>
<dbReference type="Gene3D" id="3.40.50.300">
    <property type="entry name" value="P-loop containing nucleotide triphosphate hydrolases"/>
    <property type="match status" value="2"/>
</dbReference>
<dbReference type="Proteomes" id="UP000621859">
    <property type="component" value="Unassembled WGS sequence"/>
</dbReference>
<feature type="coiled-coil region" evidence="1">
    <location>
        <begin position="748"/>
        <end position="782"/>
    </location>
</feature>
<evidence type="ECO:0000313" key="4">
    <source>
        <dbReference type="EMBL" id="GGP24811.1"/>
    </source>
</evidence>
<evidence type="ECO:0000256" key="1">
    <source>
        <dbReference type="SAM" id="Coils"/>
    </source>
</evidence>
<dbReference type="RefSeq" id="WP_188688673.1">
    <property type="nucleotide sequence ID" value="NZ_BMLY01000001.1"/>
</dbReference>
<evidence type="ECO:0000313" key="5">
    <source>
        <dbReference type="Proteomes" id="UP000621859"/>
    </source>
</evidence>
<dbReference type="InterPro" id="IPR038729">
    <property type="entry name" value="Rad50/SbcC_AAA"/>
</dbReference>
<gene>
    <name evidence="4" type="primary">sbcC</name>
    <name evidence="4" type="ORF">GCM10010971_06300</name>
</gene>
<dbReference type="InterPro" id="IPR027417">
    <property type="entry name" value="P-loop_NTPase"/>
</dbReference>
<feature type="compositionally biased region" description="Low complexity" evidence="2">
    <location>
        <begin position="785"/>
        <end position="825"/>
    </location>
</feature>
<dbReference type="Pfam" id="PF13558">
    <property type="entry name" value="SbcC_Walker_B"/>
    <property type="match status" value="1"/>
</dbReference>
<keyword evidence="1" id="KW-0175">Coiled coil</keyword>
<feature type="domain" description="Rad50/SbcC-type AAA" evidence="3">
    <location>
        <begin position="6"/>
        <end position="207"/>
    </location>
</feature>
<dbReference type="Pfam" id="PF13476">
    <property type="entry name" value="AAA_23"/>
    <property type="match status" value="1"/>
</dbReference>
<reference evidence="5" key="1">
    <citation type="journal article" date="2019" name="Int. J. Syst. Evol. Microbiol.">
        <title>The Global Catalogue of Microorganisms (GCM) 10K type strain sequencing project: providing services to taxonomists for standard genome sequencing and annotation.</title>
        <authorList>
            <consortium name="The Broad Institute Genomics Platform"/>
            <consortium name="The Broad Institute Genome Sequencing Center for Infectious Disease"/>
            <person name="Wu L."/>
            <person name="Ma J."/>
        </authorList>
    </citation>
    <scope>NUCLEOTIDE SEQUENCE [LARGE SCALE GENOMIC DNA]</scope>
    <source>
        <strain evidence="5">CGMCC 1.8860</strain>
    </source>
</reference>
<feature type="coiled-coil region" evidence="1">
    <location>
        <begin position="392"/>
        <end position="426"/>
    </location>
</feature>
<keyword evidence="5" id="KW-1185">Reference proteome</keyword>